<dbReference type="Pfam" id="PF07681">
    <property type="entry name" value="DoxX"/>
    <property type="match status" value="1"/>
</dbReference>
<comment type="caution">
    <text evidence="6">The sequence shown here is derived from an EMBL/GenBank/DDBJ whole genome shotgun (WGS) entry which is preliminary data.</text>
</comment>
<dbReference type="Proteomes" id="UP000570474">
    <property type="component" value="Unassembled WGS sequence"/>
</dbReference>
<evidence type="ECO:0000256" key="2">
    <source>
        <dbReference type="ARBA" id="ARBA00022692"/>
    </source>
</evidence>
<keyword evidence="7" id="KW-1185">Reference proteome</keyword>
<dbReference type="InterPro" id="IPR032808">
    <property type="entry name" value="DoxX"/>
</dbReference>
<feature type="transmembrane region" description="Helical" evidence="5">
    <location>
        <begin position="87"/>
        <end position="105"/>
    </location>
</feature>
<feature type="transmembrane region" description="Helical" evidence="5">
    <location>
        <begin position="12"/>
        <end position="35"/>
    </location>
</feature>
<dbReference type="AlphaFoldDB" id="A0A847S7W5"/>
<feature type="transmembrane region" description="Helical" evidence="5">
    <location>
        <begin position="111"/>
        <end position="131"/>
    </location>
</feature>
<sequence length="135" mass="14295">MKSSEEKITAWFLRIALSAGFLSAVADRFGLWGAAHSAWGNWDKFLQYTTTLLPGIPAPLVSIAAAVATALELLFGILLLAGFKTRLVAQGSGILLILFALAMTFSKSIKAPLDFSVFSAAAAAFALAGLYRQKA</sequence>
<evidence type="ECO:0000256" key="4">
    <source>
        <dbReference type="ARBA" id="ARBA00023136"/>
    </source>
</evidence>
<dbReference type="RefSeq" id="WP_168875074.1">
    <property type="nucleotide sequence ID" value="NZ_JABAIA010000004.1"/>
</dbReference>
<comment type="subcellular location">
    <subcellularLocation>
        <location evidence="1">Membrane</location>
        <topology evidence="1">Multi-pass membrane protein</topology>
    </subcellularLocation>
</comment>
<reference evidence="6 7" key="1">
    <citation type="submission" date="2020-04" db="EMBL/GenBank/DDBJ databases">
        <authorList>
            <person name="Yin C."/>
        </authorList>
    </citation>
    <scope>NUCLEOTIDE SEQUENCE [LARGE SCALE GENOMIC DNA]</scope>
    <source>
        <strain evidence="6 7">Ae27</strain>
    </source>
</reference>
<protein>
    <submittedName>
        <fullName evidence="6">DoxX family membrane protein</fullName>
    </submittedName>
</protein>
<keyword evidence="2 5" id="KW-0812">Transmembrane</keyword>
<evidence type="ECO:0000256" key="3">
    <source>
        <dbReference type="ARBA" id="ARBA00022989"/>
    </source>
</evidence>
<keyword evidence="4 5" id="KW-0472">Membrane</keyword>
<evidence type="ECO:0000256" key="1">
    <source>
        <dbReference type="ARBA" id="ARBA00004141"/>
    </source>
</evidence>
<accession>A0A847S7W5</accession>
<proteinExistence type="predicted"/>
<evidence type="ECO:0000313" key="7">
    <source>
        <dbReference type="Proteomes" id="UP000570474"/>
    </source>
</evidence>
<name>A0A847S7W5_9BACT</name>
<evidence type="ECO:0000313" key="6">
    <source>
        <dbReference type="EMBL" id="NLR69148.1"/>
    </source>
</evidence>
<keyword evidence="3 5" id="KW-1133">Transmembrane helix</keyword>
<gene>
    <name evidence="6" type="ORF">HGH92_32925</name>
</gene>
<organism evidence="6 7">
    <name type="scientific">Chitinophaga varians</name>
    <dbReference type="NCBI Taxonomy" id="2202339"/>
    <lineage>
        <taxon>Bacteria</taxon>
        <taxon>Pseudomonadati</taxon>
        <taxon>Bacteroidota</taxon>
        <taxon>Chitinophagia</taxon>
        <taxon>Chitinophagales</taxon>
        <taxon>Chitinophagaceae</taxon>
        <taxon>Chitinophaga</taxon>
    </lineage>
</organism>
<feature type="transmembrane region" description="Helical" evidence="5">
    <location>
        <begin position="55"/>
        <end position="80"/>
    </location>
</feature>
<evidence type="ECO:0000256" key="5">
    <source>
        <dbReference type="SAM" id="Phobius"/>
    </source>
</evidence>
<dbReference type="EMBL" id="JABAIA010000004">
    <property type="protein sequence ID" value="NLR69148.1"/>
    <property type="molecule type" value="Genomic_DNA"/>
</dbReference>
<dbReference type="GO" id="GO:0016020">
    <property type="term" value="C:membrane"/>
    <property type="evidence" value="ECO:0007669"/>
    <property type="project" value="UniProtKB-SubCell"/>
</dbReference>